<gene>
    <name evidence="2" type="ORF">MON41_21320</name>
</gene>
<sequence>MTRMTPEGRDAAELAGARILADGLRFPEAPVMLPDGRVALAEIEADRIIAVAPDGTRSILARPGGGPNGLALGSDGLLYCCNNGGFEWIEEEGRLRPHGAPPDYAGGWIERIDPTTGTVTRLYDSCDGRILRGPNDIVLDGQGGAWVSDYGKSRARHRDHGSVYWITLDGSRIVEAAHPFPGGANGIGLSPDRRILYVAETETGRLWAFDILGPGRLRKEPWPSPHGGRMLCQFPGFRRLDSLAVTAAGNICVATLVAGEITTVSPDGRILDVVRCDERIPTNICFGGSDLRTAFVTLSHTGRLLAMPWLEPGLALPG</sequence>
<dbReference type="InterPro" id="IPR051262">
    <property type="entry name" value="SMP-30/CGR1_Lactonase"/>
</dbReference>
<protein>
    <submittedName>
        <fullName evidence="2">SMP-30/gluconolactonase/LRE family protein</fullName>
    </submittedName>
</protein>
<dbReference type="RefSeq" id="WP_241793825.1">
    <property type="nucleotide sequence ID" value="NZ_JALBUU010000097.1"/>
</dbReference>
<dbReference type="SUPFAM" id="SSF63829">
    <property type="entry name" value="Calcium-dependent phosphotriesterase"/>
    <property type="match status" value="1"/>
</dbReference>
<dbReference type="Pfam" id="PF08450">
    <property type="entry name" value="SGL"/>
    <property type="match status" value="1"/>
</dbReference>
<keyword evidence="3" id="KW-1185">Reference proteome</keyword>
<dbReference type="EMBL" id="JALBUU010000097">
    <property type="protein sequence ID" value="MCI0756204.1"/>
    <property type="molecule type" value="Genomic_DNA"/>
</dbReference>
<comment type="caution">
    <text evidence="2">The sequence shown here is derived from an EMBL/GenBank/DDBJ whole genome shotgun (WGS) entry which is preliminary data.</text>
</comment>
<feature type="domain" description="SMP-30/Gluconolactonase/LRE-like region" evidence="1">
    <location>
        <begin position="26"/>
        <end position="299"/>
    </location>
</feature>
<accession>A0ABS9WC62</accession>
<evidence type="ECO:0000313" key="2">
    <source>
        <dbReference type="EMBL" id="MCI0756204.1"/>
    </source>
</evidence>
<dbReference type="PANTHER" id="PTHR47572">
    <property type="entry name" value="LIPOPROTEIN-RELATED"/>
    <property type="match status" value="1"/>
</dbReference>
<evidence type="ECO:0000259" key="1">
    <source>
        <dbReference type="Pfam" id="PF08450"/>
    </source>
</evidence>
<dbReference type="InterPro" id="IPR011042">
    <property type="entry name" value="6-blade_b-propeller_TolB-like"/>
</dbReference>
<dbReference type="InterPro" id="IPR013658">
    <property type="entry name" value="SGL"/>
</dbReference>
<evidence type="ECO:0000313" key="3">
    <source>
        <dbReference type="Proteomes" id="UP001201985"/>
    </source>
</evidence>
<proteinExistence type="predicted"/>
<name>A0ABS9WC62_9PROT</name>
<reference evidence="2 3" key="1">
    <citation type="submission" date="2022-03" db="EMBL/GenBank/DDBJ databases">
        <title>Complete genome analysis of Roseomonas KG 17.1 : a prolific producer of plant growth promoters.</title>
        <authorList>
            <person name="Saadouli I."/>
            <person name="Najjari A."/>
            <person name="Mosbah A."/>
            <person name="Ouzari H.I."/>
        </authorList>
    </citation>
    <scope>NUCLEOTIDE SEQUENCE [LARGE SCALE GENOMIC DNA]</scope>
    <source>
        <strain evidence="2 3">KG17-1</strain>
    </source>
</reference>
<dbReference type="Proteomes" id="UP001201985">
    <property type="component" value="Unassembled WGS sequence"/>
</dbReference>
<organism evidence="2 3">
    <name type="scientific">Teichococcus vastitatis</name>
    <dbReference type="NCBI Taxonomy" id="2307076"/>
    <lineage>
        <taxon>Bacteria</taxon>
        <taxon>Pseudomonadati</taxon>
        <taxon>Pseudomonadota</taxon>
        <taxon>Alphaproteobacteria</taxon>
        <taxon>Acetobacterales</taxon>
        <taxon>Roseomonadaceae</taxon>
        <taxon>Roseomonas</taxon>
    </lineage>
</organism>
<dbReference type="PANTHER" id="PTHR47572:SF5">
    <property type="entry name" value="BLR2277 PROTEIN"/>
    <property type="match status" value="1"/>
</dbReference>
<dbReference type="Gene3D" id="2.120.10.30">
    <property type="entry name" value="TolB, C-terminal domain"/>
    <property type="match status" value="1"/>
</dbReference>